<evidence type="ECO:0000313" key="16">
    <source>
        <dbReference type="EMBL" id="UVW35885.1"/>
    </source>
</evidence>
<reference evidence="16" key="1">
    <citation type="submission" date="2022-08" db="EMBL/GenBank/DDBJ databases">
        <title>Catabolic pathway analysis in culturable SAR92 clade bacteria reveals their overlooked roles in DMSP degradation in coastal seas.</title>
        <authorList>
            <person name="He X."/>
            <person name="Zhang X."/>
            <person name="Zhang Y."/>
        </authorList>
    </citation>
    <scope>NUCLEOTIDE SEQUENCE</scope>
    <source>
        <strain evidence="16">H455</strain>
    </source>
</reference>
<keyword evidence="16" id="KW-0675">Receptor</keyword>
<keyword evidence="7" id="KW-0406">Ion transport</keyword>
<dbReference type="InterPro" id="IPR036942">
    <property type="entry name" value="Beta-barrel_TonB_sf"/>
</dbReference>
<keyword evidence="13" id="KW-0732">Signal</keyword>
<dbReference type="PANTHER" id="PTHR32552:SF81">
    <property type="entry name" value="TONB-DEPENDENT OUTER MEMBRANE RECEPTOR"/>
    <property type="match status" value="1"/>
</dbReference>
<evidence type="ECO:0000256" key="5">
    <source>
        <dbReference type="ARBA" id="ARBA00022692"/>
    </source>
</evidence>
<evidence type="ECO:0000256" key="13">
    <source>
        <dbReference type="SAM" id="SignalP"/>
    </source>
</evidence>
<proteinExistence type="inferred from homology"/>
<evidence type="ECO:0000256" key="6">
    <source>
        <dbReference type="ARBA" id="ARBA00023004"/>
    </source>
</evidence>
<name>A0ABY5TQ95_9GAMM</name>
<keyword evidence="4" id="KW-0410">Iron transport</keyword>
<dbReference type="PROSITE" id="PS52016">
    <property type="entry name" value="TONB_DEPENDENT_REC_3"/>
    <property type="match status" value="1"/>
</dbReference>
<dbReference type="InterPro" id="IPR000531">
    <property type="entry name" value="Beta-barrel_TonB"/>
</dbReference>
<dbReference type="Gene3D" id="2.40.170.20">
    <property type="entry name" value="TonB-dependent receptor, beta-barrel domain"/>
    <property type="match status" value="2"/>
</dbReference>
<keyword evidence="17" id="KW-1185">Reference proteome</keyword>
<dbReference type="EMBL" id="CP103416">
    <property type="protein sequence ID" value="UVW35885.1"/>
    <property type="molecule type" value="Genomic_DNA"/>
</dbReference>
<feature type="signal peptide" evidence="13">
    <location>
        <begin position="1"/>
        <end position="26"/>
    </location>
</feature>
<accession>A0ABY5TQ95</accession>
<dbReference type="InterPro" id="IPR012910">
    <property type="entry name" value="Plug_dom"/>
</dbReference>
<dbReference type="InterPro" id="IPR039426">
    <property type="entry name" value="TonB-dep_rcpt-like"/>
</dbReference>
<dbReference type="Proteomes" id="UP001059934">
    <property type="component" value="Chromosome"/>
</dbReference>
<evidence type="ECO:0000256" key="11">
    <source>
        <dbReference type="PROSITE-ProRule" id="PRU01360"/>
    </source>
</evidence>
<keyword evidence="6" id="KW-0408">Iron</keyword>
<evidence type="ECO:0000256" key="1">
    <source>
        <dbReference type="ARBA" id="ARBA00004571"/>
    </source>
</evidence>
<comment type="subcellular location">
    <subcellularLocation>
        <location evidence="1 11">Cell outer membrane</location>
        <topology evidence="1 11">Multi-pass membrane protein</topology>
    </subcellularLocation>
</comment>
<dbReference type="Pfam" id="PF07715">
    <property type="entry name" value="Plug"/>
    <property type="match status" value="1"/>
</dbReference>
<keyword evidence="2 11" id="KW-0813">Transport</keyword>
<evidence type="ECO:0000313" key="17">
    <source>
        <dbReference type="Proteomes" id="UP001059934"/>
    </source>
</evidence>
<gene>
    <name evidence="16" type="ORF">NYF23_04550</name>
</gene>
<feature type="chain" id="PRO_5046958450" evidence="13">
    <location>
        <begin position="27"/>
        <end position="900"/>
    </location>
</feature>
<sequence>MKKGMQTAIYRTAIALAIVAANSTLAAGMLEEVVVTAEKREQNLQDTPIAIEVLTEVGIENQGIVDITSLFAAIPGVQGYEAPSSRGNVSFSLRGIGAGNPNSVSSDPANAIYIDGVYLGKATGNGVDAMDLERIEVLKGPQGTLYGRNSIGGAINFITKKPGQELGAKVKLSAGDYGYEAANMRFDVPLSDTLGMAVSGYTRKRDDLYDNSNSSVAGFENLDRSGHRFSLRYAPSDSLAIDYSFSHDELDEHSQMMDVVGFNPRADVINAEGYPSAVAVNSASRAQTVAATVAGINQYRGFGMLGAPQVDTYLGWANDFIAWTNDELASADSKPGMGSSDMSSRATNDVDAHSLSISYKIDDMGAFGDVEFKSITATRDVKSLNNADLDGINSANIITDLPLLTIGGLFFNSVVPDDIPAGPNLNYGIDAAGEYGLALSMIASIEERGSAPVFNNYSVTEHEQFSQELQMVGSTDTLDYAVGLYYYDDDSSFRNHRIASFPLATSDTSSHDVAAEATSIYGQFTYRASEESKVAITAGLRYTEETKDVTYLWRGYNSNFINMFYPVFLNPTVDNSTYNPNNNYVTNEEAESLPERAGIYGREFSEDFDNLSGRLTVQYDLSDASNVYATYSTGYRSGGFNGDYFDSTNDTADAFNEEKIESMELGYKSMFWDGRAQLNAALYSYDYEDLQVSTVLTEGSKVTSAIANAGSASRDGIEMSLRVAPTDNLLVSLAWSHINGDFDEYPGVYGSPDDGAAVLDLNNVAQRAMVPDDSFNLGLDWNIMDTGSSQLALTLTAAYQDETVSIPVSTAVYNTNAANPAPDTPVAYAQTPNNERTIVNARLSWTKALKDSNVVVALWGKNLLDEDYRNFGFNYGDALGLNLHQYGEPATFGLDFTWEM</sequence>
<evidence type="ECO:0000256" key="12">
    <source>
        <dbReference type="RuleBase" id="RU003357"/>
    </source>
</evidence>
<dbReference type="Pfam" id="PF00593">
    <property type="entry name" value="TonB_dep_Rec_b-barrel"/>
    <property type="match status" value="1"/>
</dbReference>
<dbReference type="SUPFAM" id="SSF56935">
    <property type="entry name" value="Porins"/>
    <property type="match status" value="1"/>
</dbReference>
<keyword evidence="3 11" id="KW-1134">Transmembrane beta strand</keyword>
<protein>
    <submittedName>
        <fullName evidence="16">TonB-dependent receptor</fullName>
    </submittedName>
</protein>
<keyword evidence="8 12" id="KW-0798">TonB box</keyword>
<evidence type="ECO:0000256" key="2">
    <source>
        <dbReference type="ARBA" id="ARBA00022448"/>
    </source>
</evidence>
<organism evidence="16 17">
    <name type="scientific">SAR92 clade bacterium H455</name>
    <dbReference type="NCBI Taxonomy" id="2974818"/>
    <lineage>
        <taxon>Bacteria</taxon>
        <taxon>Pseudomonadati</taxon>
        <taxon>Pseudomonadota</taxon>
        <taxon>Gammaproteobacteria</taxon>
        <taxon>Cellvibrionales</taxon>
        <taxon>Porticoccaceae</taxon>
        <taxon>SAR92 clade</taxon>
    </lineage>
</organism>
<comment type="similarity">
    <text evidence="11 12">Belongs to the TonB-dependent receptor family.</text>
</comment>
<evidence type="ECO:0000256" key="3">
    <source>
        <dbReference type="ARBA" id="ARBA00022452"/>
    </source>
</evidence>
<keyword evidence="5 11" id="KW-0812">Transmembrane</keyword>
<feature type="domain" description="TonB-dependent receptor-like beta-barrel" evidence="14">
    <location>
        <begin position="454"/>
        <end position="863"/>
    </location>
</feature>
<keyword evidence="9 11" id="KW-0472">Membrane</keyword>
<evidence type="ECO:0000256" key="9">
    <source>
        <dbReference type="ARBA" id="ARBA00023136"/>
    </source>
</evidence>
<evidence type="ECO:0000259" key="14">
    <source>
        <dbReference type="Pfam" id="PF00593"/>
    </source>
</evidence>
<keyword evidence="10 11" id="KW-0998">Cell outer membrane</keyword>
<feature type="domain" description="TonB-dependent receptor plug" evidence="15">
    <location>
        <begin position="44"/>
        <end position="154"/>
    </location>
</feature>
<dbReference type="PANTHER" id="PTHR32552">
    <property type="entry name" value="FERRICHROME IRON RECEPTOR-RELATED"/>
    <property type="match status" value="1"/>
</dbReference>
<evidence type="ECO:0000256" key="4">
    <source>
        <dbReference type="ARBA" id="ARBA00022496"/>
    </source>
</evidence>
<evidence type="ECO:0000259" key="15">
    <source>
        <dbReference type="Pfam" id="PF07715"/>
    </source>
</evidence>
<evidence type="ECO:0000256" key="10">
    <source>
        <dbReference type="ARBA" id="ARBA00023237"/>
    </source>
</evidence>
<evidence type="ECO:0000256" key="7">
    <source>
        <dbReference type="ARBA" id="ARBA00023065"/>
    </source>
</evidence>
<evidence type="ECO:0000256" key="8">
    <source>
        <dbReference type="ARBA" id="ARBA00023077"/>
    </source>
</evidence>